<dbReference type="KEGG" id="vg:16214867"/>
<organism evidence="1 2">
    <name type="scientific">Mycobacterium phage Gizmo</name>
    <dbReference type="NCBI Taxonomy" id="1327936"/>
    <lineage>
        <taxon>Viruses</taxon>
        <taxon>Duplodnaviria</taxon>
        <taxon>Heunggongvirae</taxon>
        <taxon>Uroviricota</taxon>
        <taxon>Caudoviricetes</taxon>
        <taxon>Ceeclamvirinae</taxon>
        <taxon>Bixzunavirus</taxon>
        <taxon>Bixzunavirus Bxz1</taxon>
    </lineage>
</organism>
<reference evidence="1 2" key="1">
    <citation type="submission" date="2013-03" db="EMBL/GenBank/DDBJ databases">
        <authorList>
            <person name="Arrington C.M."/>
            <person name="Borchik E.N."/>
            <person name="Cullett D."/>
            <person name="Holden R.C."/>
            <person name="Awdziejczyk L.A."/>
            <person name="Whitfield S.R."/>
            <person name="Bollivar D.W."/>
            <person name="Walker L.M."/>
            <person name="Bradley K.W."/>
            <person name="Khaja R."/>
            <person name="Lewis M.F."/>
            <person name="Barker L.P."/>
            <person name="Asai D.J."/>
            <person name="Bowman C.A."/>
            <person name="Russell D.A."/>
            <person name="Pope W.H."/>
            <person name="Jacobs-Sera D."/>
            <person name="Hendrix R.W."/>
            <person name="Hatfull G.F."/>
        </authorList>
    </citation>
    <scope>NUCLEOTIDE SEQUENCE [LARGE SCALE GENOMIC DNA]</scope>
</reference>
<evidence type="ECO:0000313" key="2">
    <source>
        <dbReference type="Proteomes" id="UP000204407"/>
    </source>
</evidence>
<dbReference type="OrthoDB" id="32967at10239"/>
<dbReference type="GeneID" id="16214867"/>
<sequence length="140" mass="15858">MRNLWNPGNDLPYRSVILGVRHRHTHPRSPEMNATAITQTTTELTVADFAESFISPRRTRIYFANTALRSRSEGGNGRYQIEQFGARLWVLTHHQVTKGGESSVVRRIGYFPSKAAAIREAQHDVADLEANVLDHILRAH</sequence>
<evidence type="ECO:0000313" key="1">
    <source>
        <dbReference type="EMBL" id="AGM13333.1"/>
    </source>
</evidence>
<gene>
    <name evidence="1" type="primary">39</name>
    <name evidence="1" type="ORF">PBI_GIZMO_39</name>
</gene>
<dbReference type="RefSeq" id="YP_008060837.1">
    <property type="nucleotide sequence ID" value="NC_021346.1"/>
</dbReference>
<dbReference type="EMBL" id="KC748968">
    <property type="protein sequence ID" value="AGM13333.1"/>
    <property type="molecule type" value="Genomic_DNA"/>
</dbReference>
<protein>
    <submittedName>
        <fullName evidence="1">Uncharacterized protein</fullName>
    </submittedName>
</protein>
<name>R4TRX8_9CAUD</name>
<proteinExistence type="predicted"/>
<dbReference type="Proteomes" id="UP000204407">
    <property type="component" value="Segment"/>
</dbReference>
<accession>R4TRX8</accession>